<name>A0A1X0IIB1_9MYCO</name>
<keyword evidence="2" id="KW-1133">Transmembrane helix</keyword>
<dbReference type="InterPro" id="IPR008900">
    <property type="entry name" value="Zot_N"/>
</dbReference>
<feature type="compositionally biased region" description="Polar residues" evidence="1">
    <location>
        <begin position="394"/>
        <end position="407"/>
    </location>
</feature>
<dbReference type="RefSeq" id="WP_003159152.1">
    <property type="nucleotide sequence ID" value="NZ_MVII01000063.1"/>
</dbReference>
<reference evidence="4 5" key="1">
    <citation type="submission" date="2016-12" db="EMBL/GenBank/DDBJ databases">
        <title>The new phylogeny of genus Mycobacterium.</title>
        <authorList>
            <person name="Tortoli E."/>
            <person name="Trovato A."/>
            <person name="Cirillo D.M."/>
        </authorList>
    </citation>
    <scope>NUCLEOTIDE SEQUENCE [LARGE SCALE GENOMIC DNA]</scope>
    <source>
        <strain evidence="4 5">CCUG 66554</strain>
    </source>
</reference>
<accession>A0A1X0IIB1</accession>
<gene>
    <name evidence="4" type="ORF">BST43_26155</name>
</gene>
<feature type="compositionally biased region" description="Low complexity" evidence="1">
    <location>
        <begin position="371"/>
        <end position="393"/>
    </location>
</feature>
<evidence type="ECO:0000256" key="2">
    <source>
        <dbReference type="SAM" id="Phobius"/>
    </source>
</evidence>
<proteinExistence type="predicted"/>
<sequence length="421" mass="46136">MAIDAYVGKPGHGKSYGVVEHVIIPSLKQDRHVVTNIPLEVDMLLMDFGGTIEQLPEDWFEREDLADFAPPGSVLVLDELWRRWPKGQKTNDAPMADKKLLAEHRHRVDKKNRSMRVVMVTQDLDQLASWATLLVETTYRMVKKSKTMFRVDIYNGVAKGDSPPKSKLLRSTAGRFKPDVYRYYKSATQSETGGVGDESKADTRGSFLRSWGFWGLVGLIVVCLSVGIPGVVRFFTPPQPKQASAPTPATKVVEQAQPVAAPAGRAMQAVYGTSSNGPVPSAIWRIAGYVHAGLGRAEAWPSKDGYNAEPDRPISKTSRVVLVSEGGRTRFWPIEKCRFFEQTPDLYCDIDGERVTFWTGRGAVSTVMDATSTASGGSQRSAASAATGAQVQTPHSFQPQPQQQGTRVTVVADGSRSPRTL</sequence>
<dbReference type="InterPro" id="IPR027417">
    <property type="entry name" value="P-loop_NTPase"/>
</dbReference>
<dbReference type="EMBL" id="MVII01000063">
    <property type="protein sequence ID" value="ORB47348.1"/>
    <property type="molecule type" value="Genomic_DNA"/>
</dbReference>
<keyword evidence="2" id="KW-0812">Transmembrane</keyword>
<keyword evidence="2" id="KW-0472">Membrane</keyword>
<dbReference type="Gene3D" id="3.40.50.300">
    <property type="entry name" value="P-loop containing nucleotide triphosphate hydrolases"/>
    <property type="match status" value="1"/>
</dbReference>
<feature type="domain" description="Zona occludens toxin N-terminal" evidence="3">
    <location>
        <begin position="7"/>
        <end position="189"/>
    </location>
</feature>
<protein>
    <recommendedName>
        <fullName evidence="3">Zona occludens toxin N-terminal domain-containing protein</fullName>
    </recommendedName>
</protein>
<dbReference type="Pfam" id="PF05707">
    <property type="entry name" value="Zot"/>
    <property type="match status" value="1"/>
</dbReference>
<organism evidence="4 5">
    <name type="scientific">Mycobacteroides saopaulense</name>
    <dbReference type="NCBI Taxonomy" id="1578165"/>
    <lineage>
        <taxon>Bacteria</taxon>
        <taxon>Bacillati</taxon>
        <taxon>Actinomycetota</taxon>
        <taxon>Actinomycetes</taxon>
        <taxon>Mycobacteriales</taxon>
        <taxon>Mycobacteriaceae</taxon>
        <taxon>Mycobacteroides</taxon>
    </lineage>
</organism>
<evidence type="ECO:0000313" key="5">
    <source>
        <dbReference type="Proteomes" id="UP000192434"/>
    </source>
</evidence>
<evidence type="ECO:0000259" key="3">
    <source>
        <dbReference type="Pfam" id="PF05707"/>
    </source>
</evidence>
<dbReference type="Proteomes" id="UP000192434">
    <property type="component" value="Unassembled WGS sequence"/>
</dbReference>
<feature type="region of interest" description="Disordered" evidence="1">
    <location>
        <begin position="371"/>
        <end position="421"/>
    </location>
</feature>
<dbReference type="AlphaFoldDB" id="A0A1X0IIB1"/>
<evidence type="ECO:0000313" key="4">
    <source>
        <dbReference type="EMBL" id="ORB47348.1"/>
    </source>
</evidence>
<dbReference type="OrthoDB" id="8479507at2"/>
<evidence type="ECO:0000256" key="1">
    <source>
        <dbReference type="SAM" id="MobiDB-lite"/>
    </source>
</evidence>
<comment type="caution">
    <text evidence="4">The sequence shown here is derived from an EMBL/GenBank/DDBJ whole genome shotgun (WGS) entry which is preliminary data.</text>
</comment>
<feature type="transmembrane region" description="Helical" evidence="2">
    <location>
        <begin position="211"/>
        <end position="232"/>
    </location>
</feature>